<dbReference type="KEGG" id="fki:FK004_13825"/>
<reference evidence="1 2" key="1">
    <citation type="submission" date="2017-04" db="EMBL/GenBank/DDBJ databases">
        <title>Complete genome sequence of Flavobacterium kingsejong AJ004.</title>
        <authorList>
            <person name="Lee P.C."/>
        </authorList>
    </citation>
    <scope>NUCLEOTIDE SEQUENCE [LARGE SCALE GENOMIC DNA]</scope>
    <source>
        <strain evidence="1 2">AJ004</strain>
    </source>
</reference>
<dbReference type="EMBL" id="CP020919">
    <property type="protein sequence ID" value="AWG26230.1"/>
    <property type="molecule type" value="Genomic_DNA"/>
</dbReference>
<dbReference type="AlphaFoldDB" id="A0A2S1LR31"/>
<evidence type="ECO:0008006" key="3">
    <source>
        <dbReference type="Google" id="ProtNLM"/>
    </source>
</evidence>
<protein>
    <recommendedName>
        <fullName evidence="3">Bacteriocin</fullName>
    </recommendedName>
</protein>
<dbReference type="OrthoDB" id="1273447at2"/>
<organism evidence="1 2">
    <name type="scientific">Flavobacterium kingsejongi</name>
    <dbReference type="NCBI Taxonomy" id="1678728"/>
    <lineage>
        <taxon>Bacteria</taxon>
        <taxon>Pseudomonadati</taxon>
        <taxon>Bacteroidota</taxon>
        <taxon>Flavobacteriia</taxon>
        <taxon>Flavobacteriales</taxon>
        <taxon>Flavobacteriaceae</taxon>
        <taxon>Flavobacterium</taxon>
    </lineage>
</organism>
<evidence type="ECO:0000313" key="2">
    <source>
        <dbReference type="Proteomes" id="UP000244677"/>
    </source>
</evidence>
<dbReference type="NCBIfam" id="NF047798">
    <property type="entry name" value="leader_Chryseo"/>
    <property type="match status" value="1"/>
</dbReference>
<dbReference type="RefSeq" id="WP_108737765.1">
    <property type="nucleotide sequence ID" value="NZ_CP020919.1"/>
</dbReference>
<sequence length="80" mass="9045">MENFKKLDRNELKSISGGIVTWCRRRSDNVIDIRGGGPNELAPPTPYFINENGCYVYPGMPWDAHPNNPPNQLSPYLAQL</sequence>
<gene>
    <name evidence="1" type="ORF">FK004_13825</name>
</gene>
<accession>A0A2S1LR31</accession>
<name>A0A2S1LR31_9FLAO</name>
<proteinExistence type="predicted"/>
<dbReference type="InterPro" id="IPR058074">
    <property type="entry name" value="Bacteriocin-like"/>
</dbReference>
<dbReference type="NCBIfam" id="TIGR01847">
    <property type="entry name" value="bacteriocin_sig"/>
    <property type="match status" value="1"/>
</dbReference>
<keyword evidence="2" id="KW-1185">Reference proteome</keyword>
<dbReference type="InterPro" id="IPR010133">
    <property type="entry name" value="Bacteriocin_signal_seq"/>
</dbReference>
<evidence type="ECO:0000313" key="1">
    <source>
        <dbReference type="EMBL" id="AWG26230.1"/>
    </source>
</evidence>
<dbReference type="Proteomes" id="UP000244677">
    <property type="component" value="Chromosome"/>
</dbReference>